<proteinExistence type="predicted"/>
<dbReference type="InterPro" id="IPR013766">
    <property type="entry name" value="Thioredoxin_domain"/>
</dbReference>
<dbReference type="Pfam" id="PF00578">
    <property type="entry name" value="AhpC-TSA"/>
    <property type="match status" value="1"/>
</dbReference>
<evidence type="ECO:0000259" key="1">
    <source>
        <dbReference type="PROSITE" id="PS51352"/>
    </source>
</evidence>
<dbReference type="InterPro" id="IPR050553">
    <property type="entry name" value="Thioredoxin_ResA/DsbE_sf"/>
</dbReference>
<feature type="domain" description="Thioredoxin" evidence="1">
    <location>
        <begin position="247"/>
        <end position="404"/>
    </location>
</feature>
<dbReference type="Proteomes" id="UP000466586">
    <property type="component" value="Unassembled WGS sequence"/>
</dbReference>
<evidence type="ECO:0000313" key="2">
    <source>
        <dbReference type="EMBL" id="MXV50004.1"/>
    </source>
</evidence>
<dbReference type="InterPro" id="IPR036249">
    <property type="entry name" value="Thioredoxin-like_sf"/>
</dbReference>
<dbReference type="PROSITE" id="PS51352">
    <property type="entry name" value="THIOREDOXIN_2"/>
    <property type="match status" value="1"/>
</dbReference>
<accession>A0A7K1Y5Z6</accession>
<comment type="caution">
    <text evidence="2">The sequence shown here is derived from an EMBL/GenBank/DDBJ whole genome shotgun (WGS) entry which is preliminary data.</text>
</comment>
<organism evidence="2 3">
    <name type="scientific">Hufsiella arboris</name>
    <dbReference type="NCBI Taxonomy" id="2695275"/>
    <lineage>
        <taxon>Bacteria</taxon>
        <taxon>Pseudomonadati</taxon>
        <taxon>Bacteroidota</taxon>
        <taxon>Sphingobacteriia</taxon>
        <taxon>Sphingobacteriales</taxon>
        <taxon>Sphingobacteriaceae</taxon>
        <taxon>Hufsiella</taxon>
    </lineage>
</organism>
<dbReference type="PROSITE" id="PS51257">
    <property type="entry name" value="PROKAR_LIPOPROTEIN"/>
    <property type="match status" value="1"/>
</dbReference>
<dbReference type="AlphaFoldDB" id="A0A7K1Y5Z6"/>
<reference evidence="2 3" key="1">
    <citation type="submission" date="2019-11" db="EMBL/GenBank/DDBJ databases">
        <title>Pedobacter sp. HMF7647 Genome sequencing and assembly.</title>
        <authorList>
            <person name="Kang H."/>
            <person name="Kim H."/>
            <person name="Joh K."/>
        </authorList>
    </citation>
    <scope>NUCLEOTIDE SEQUENCE [LARGE SCALE GENOMIC DNA]</scope>
    <source>
        <strain evidence="2 3">HMF7647</strain>
    </source>
</reference>
<dbReference type="RefSeq" id="WP_160843162.1">
    <property type="nucleotide sequence ID" value="NZ_WVHT01000001.1"/>
</dbReference>
<keyword evidence="3" id="KW-1185">Reference proteome</keyword>
<dbReference type="PANTHER" id="PTHR42852:SF13">
    <property type="entry name" value="PROTEIN DIPZ"/>
    <property type="match status" value="1"/>
</dbReference>
<evidence type="ECO:0000313" key="3">
    <source>
        <dbReference type="Proteomes" id="UP000466586"/>
    </source>
</evidence>
<dbReference type="Gene3D" id="3.40.30.10">
    <property type="entry name" value="Glutaredoxin"/>
    <property type="match status" value="1"/>
</dbReference>
<dbReference type="GO" id="GO:0016491">
    <property type="term" value="F:oxidoreductase activity"/>
    <property type="evidence" value="ECO:0007669"/>
    <property type="project" value="InterPro"/>
</dbReference>
<dbReference type="PANTHER" id="PTHR42852">
    <property type="entry name" value="THIOL:DISULFIDE INTERCHANGE PROTEIN DSBE"/>
    <property type="match status" value="1"/>
</dbReference>
<dbReference type="InterPro" id="IPR000866">
    <property type="entry name" value="AhpC/TSA"/>
</dbReference>
<dbReference type="EMBL" id="WVHT01000001">
    <property type="protein sequence ID" value="MXV50004.1"/>
    <property type="molecule type" value="Genomic_DNA"/>
</dbReference>
<name>A0A7K1Y5Z6_9SPHI</name>
<gene>
    <name evidence="2" type="ORF">GS399_03400</name>
</gene>
<dbReference type="GO" id="GO:0016209">
    <property type="term" value="F:antioxidant activity"/>
    <property type="evidence" value="ECO:0007669"/>
    <property type="project" value="InterPro"/>
</dbReference>
<sequence>MKVVVLLLAALSLVTVSCSNSEKVELKDGIWRAALTTESGAEIPFNFELADSAGKKIIHIINGAERFKVSDISVKDDSVFIRMPLFDSEIRTKFTDGNLSGRWIKHLAAKDSYMAFNAEPGNASRFFKTDDAPKYNVTGRWSTVFVSADGQDTTVAVGEFKQKDAKVTGTFLTTTGDYRFLEGTVTEDKLSLSCFDGSHAFLFTGKINPDNTISEGKFYGGYSSIDNWTAKKDEKAMLPDAYSLTALKPGYDKINFSFPDLNGKKVSLNDPRFHDKVVVVQFMGSWCPNCMDETAYLSPFYNKFKSKGVEVVGLAYERTTDFNKSKRNVESFKKRFDVAYPLLITGFVNDKKEVARSLPMLSNFVAFPTTIIIDKKGLVRKIHTGFSGPGTGNHYTEFMNEFESLINQLITEPKS</sequence>
<protein>
    <submittedName>
        <fullName evidence="2">Redoxin domain-containing protein</fullName>
    </submittedName>
</protein>
<dbReference type="SUPFAM" id="SSF52833">
    <property type="entry name" value="Thioredoxin-like"/>
    <property type="match status" value="1"/>
</dbReference>
<dbReference type="CDD" id="cd02966">
    <property type="entry name" value="TlpA_like_family"/>
    <property type="match status" value="1"/>
</dbReference>